<protein>
    <submittedName>
        <fullName evidence="1">Uncharacterized protein</fullName>
    </submittedName>
</protein>
<gene>
    <name evidence="1" type="ORF">BZA70DRAFT_291727</name>
</gene>
<name>A0ABR1EZ89_9ASCO</name>
<evidence type="ECO:0000313" key="1">
    <source>
        <dbReference type="EMBL" id="KAK7202919.1"/>
    </source>
</evidence>
<proteinExistence type="predicted"/>
<accession>A0ABR1EZ89</accession>
<reference evidence="1 2" key="1">
    <citation type="submission" date="2024-03" db="EMBL/GenBank/DDBJ databases">
        <title>Genome-scale model development and genomic sequencing of the oleaginous clade Lipomyces.</title>
        <authorList>
            <consortium name="Lawrence Berkeley National Laboratory"/>
            <person name="Czajka J.J."/>
            <person name="Han Y."/>
            <person name="Kim J."/>
            <person name="Mondo S.J."/>
            <person name="Hofstad B.A."/>
            <person name="Robles A."/>
            <person name="Haridas S."/>
            <person name="Riley R."/>
            <person name="LaButti K."/>
            <person name="Pangilinan J."/>
            <person name="Andreopoulos W."/>
            <person name="Lipzen A."/>
            <person name="Yan J."/>
            <person name="Wang M."/>
            <person name="Ng V."/>
            <person name="Grigoriev I.V."/>
            <person name="Spatafora J.W."/>
            <person name="Magnuson J.K."/>
            <person name="Baker S.E."/>
            <person name="Pomraning K.R."/>
        </authorList>
    </citation>
    <scope>NUCLEOTIDE SEQUENCE [LARGE SCALE GENOMIC DNA]</scope>
    <source>
        <strain evidence="1 2">Phaff 52-87</strain>
    </source>
</reference>
<comment type="caution">
    <text evidence="1">The sequence shown here is derived from an EMBL/GenBank/DDBJ whole genome shotgun (WGS) entry which is preliminary data.</text>
</comment>
<dbReference type="EMBL" id="JBBJBU010000014">
    <property type="protein sequence ID" value="KAK7202919.1"/>
    <property type="molecule type" value="Genomic_DNA"/>
</dbReference>
<sequence>MDIPPSVAAVLHIIGDYSTDQGRVVINNATHTVQTWVYRTSHPDSTAVPLWKDQDSFDDMRYLVKEKYNSSVTREPVQVTVGDSQHRLRLPTFDNDSDASEILATAKQLNVESAIRYMSILAIDYDTFASAEFQLPDSILEEFGFIQIKDSEDTIAEYNESIQNWWKKYQFMFSRHVNCERFVATNSGTPAQTIARAPKDDGAITKNFSLDENDEGALLGFLFTPCLNFKTDGDSRLHGYLGRPNQEFALFKSGLKNL</sequence>
<keyword evidence="2" id="KW-1185">Reference proteome</keyword>
<organism evidence="1 2">
    <name type="scientific">Myxozyma melibiosi</name>
    <dbReference type="NCBI Taxonomy" id="54550"/>
    <lineage>
        <taxon>Eukaryota</taxon>
        <taxon>Fungi</taxon>
        <taxon>Dikarya</taxon>
        <taxon>Ascomycota</taxon>
        <taxon>Saccharomycotina</taxon>
        <taxon>Lipomycetes</taxon>
        <taxon>Lipomycetales</taxon>
        <taxon>Lipomycetaceae</taxon>
        <taxon>Myxozyma</taxon>
    </lineage>
</organism>
<dbReference type="GeneID" id="90039837"/>
<dbReference type="RefSeq" id="XP_064765952.1">
    <property type="nucleotide sequence ID" value="XM_064914325.1"/>
</dbReference>
<evidence type="ECO:0000313" key="2">
    <source>
        <dbReference type="Proteomes" id="UP001498771"/>
    </source>
</evidence>
<dbReference type="Proteomes" id="UP001498771">
    <property type="component" value="Unassembled WGS sequence"/>
</dbReference>